<dbReference type="PANTHER" id="PTHR15822:SF23">
    <property type="entry name" value="ENDONUCLEASE_EXONUCLEASE_PHOSPHATASE FAMILY PROTEIN"/>
    <property type="match status" value="1"/>
</dbReference>
<dbReference type="InterPro" id="IPR036691">
    <property type="entry name" value="Endo/exonu/phosph_ase_sf"/>
</dbReference>
<proteinExistence type="predicted"/>
<protein>
    <recommendedName>
        <fullName evidence="2">Endonuclease/exonuclease/phosphatase domain-containing protein</fullName>
    </recommendedName>
</protein>
<feature type="domain" description="Endonuclease/exonuclease/phosphatase" evidence="2">
    <location>
        <begin position="19"/>
        <end position="261"/>
    </location>
</feature>
<dbReference type="eggNOG" id="COG3568">
    <property type="taxonomic scope" value="Bacteria"/>
</dbReference>
<dbReference type="GO" id="GO:0016787">
    <property type="term" value="F:hydrolase activity"/>
    <property type="evidence" value="ECO:0007669"/>
    <property type="project" value="UniProtKB-KW"/>
</dbReference>
<organism evidence="3 4">
    <name type="scientific">Enterococcus columbae DSM 7374 = ATCC 51263</name>
    <dbReference type="NCBI Taxonomy" id="1121865"/>
    <lineage>
        <taxon>Bacteria</taxon>
        <taxon>Bacillati</taxon>
        <taxon>Bacillota</taxon>
        <taxon>Bacilli</taxon>
        <taxon>Lactobacillales</taxon>
        <taxon>Enterococcaceae</taxon>
        <taxon>Enterococcus</taxon>
    </lineage>
</organism>
<evidence type="ECO:0000259" key="2">
    <source>
        <dbReference type="Pfam" id="PF03372"/>
    </source>
</evidence>
<dbReference type="InterPro" id="IPR005135">
    <property type="entry name" value="Endo/exonuclease/phosphatase"/>
</dbReference>
<dbReference type="SUPFAM" id="SSF56219">
    <property type="entry name" value="DNase I-like"/>
    <property type="match status" value="1"/>
</dbReference>
<evidence type="ECO:0000256" key="1">
    <source>
        <dbReference type="ARBA" id="ARBA00022801"/>
    </source>
</evidence>
<name>S1MT06_9ENTE</name>
<comment type="caution">
    <text evidence="3">The sequence shown here is derived from an EMBL/GenBank/DDBJ whole genome shotgun (WGS) entry which is preliminary data.</text>
</comment>
<sequence>MKVMTLNTHSWMEENPLEKLTQIAEWIAKQEIEIIALQEINQLIDSPAITPNQYFCPLDEQAPIHEDNFAYLLVEELAKLGVHYYWSWTYAHIGYDIYEEGLAILAKNPLQPAAFIASIEQDPKKLARKQLVARLTSSVGGLTVLSGHYSWAGEDGFSYEWQQTVDYLKAETNPLLFMGDFNNPADTKEHQAILASPLQLNDAFLVAQAKQGEHTVVKAIDGWSENTQKLRIDYVFLDEMFHVKQYKVIFDGIKQPMVSDHAGVLVEFAK</sequence>
<dbReference type="AlphaFoldDB" id="S1MT06"/>
<dbReference type="PATRIC" id="fig|1121865.3.peg.1955"/>
<evidence type="ECO:0000313" key="3">
    <source>
        <dbReference type="EMBL" id="EOW79937.1"/>
    </source>
</evidence>
<dbReference type="InterPro" id="IPR051547">
    <property type="entry name" value="TDP2-like"/>
</dbReference>
<evidence type="ECO:0000313" key="4">
    <source>
        <dbReference type="Proteomes" id="UP000014113"/>
    </source>
</evidence>
<dbReference type="Pfam" id="PF03372">
    <property type="entry name" value="Exo_endo_phos"/>
    <property type="match status" value="1"/>
</dbReference>
<dbReference type="OrthoDB" id="9812537at2"/>
<dbReference type="EMBL" id="ASWJ01000011">
    <property type="protein sequence ID" value="EOW79937.1"/>
    <property type="molecule type" value="Genomic_DNA"/>
</dbReference>
<keyword evidence="4" id="KW-1185">Reference proteome</keyword>
<dbReference type="Proteomes" id="UP000014113">
    <property type="component" value="Unassembled WGS sequence"/>
</dbReference>
<accession>S1MT06</accession>
<keyword evidence="1" id="KW-0378">Hydrolase</keyword>
<reference evidence="3 4" key="1">
    <citation type="submission" date="2013-03" db="EMBL/GenBank/DDBJ databases">
        <title>The Genome Sequence of Enterococcus columbae ATCC_51263 (PacBio/Illumina hybrid assembly).</title>
        <authorList>
            <consortium name="The Broad Institute Genomics Platform"/>
            <consortium name="The Broad Institute Genome Sequencing Center for Infectious Disease"/>
            <person name="Earl A."/>
            <person name="Russ C."/>
            <person name="Gilmore M."/>
            <person name="Surin D."/>
            <person name="Walker B."/>
            <person name="Young S."/>
            <person name="Zeng Q."/>
            <person name="Gargeya S."/>
            <person name="Fitzgerald M."/>
            <person name="Haas B."/>
            <person name="Abouelleil A."/>
            <person name="Allen A.W."/>
            <person name="Alvarado L."/>
            <person name="Arachchi H.M."/>
            <person name="Berlin A.M."/>
            <person name="Chapman S.B."/>
            <person name="Gainer-Dewar J."/>
            <person name="Goldberg J."/>
            <person name="Griggs A."/>
            <person name="Gujja S."/>
            <person name="Hansen M."/>
            <person name="Howarth C."/>
            <person name="Imamovic A."/>
            <person name="Ireland A."/>
            <person name="Larimer J."/>
            <person name="McCowan C."/>
            <person name="Murphy C."/>
            <person name="Pearson M."/>
            <person name="Poon T.W."/>
            <person name="Priest M."/>
            <person name="Roberts A."/>
            <person name="Saif S."/>
            <person name="Shea T."/>
            <person name="Sisk P."/>
            <person name="Sykes S."/>
            <person name="Wortman J."/>
            <person name="Nusbaum C."/>
            <person name="Birren B."/>
        </authorList>
    </citation>
    <scope>NUCLEOTIDE SEQUENCE [LARGE SCALE GENOMIC DNA]</scope>
    <source>
        <strain evidence="3 4">ATCC 51263</strain>
    </source>
</reference>
<dbReference type="Gene3D" id="3.60.10.10">
    <property type="entry name" value="Endonuclease/exonuclease/phosphatase"/>
    <property type="match status" value="1"/>
</dbReference>
<dbReference type="RefSeq" id="WP_016184113.1">
    <property type="nucleotide sequence ID" value="NZ_JXKI01000010.1"/>
</dbReference>
<dbReference type="STRING" id="1121865.OMW_02007"/>
<dbReference type="CDD" id="cd09079">
    <property type="entry name" value="RgfB-like"/>
    <property type="match status" value="1"/>
</dbReference>
<gene>
    <name evidence="3" type="ORF">I568_02288</name>
</gene>
<dbReference type="PANTHER" id="PTHR15822">
    <property type="entry name" value="TRAF AND TNF RECEPTOR-ASSOCIATED PROTEIN"/>
    <property type="match status" value="1"/>
</dbReference>